<reference evidence="1 2" key="1">
    <citation type="submission" date="2015-04" db="EMBL/GenBank/DDBJ databases">
        <authorList>
            <person name="Syromyatnikov M.Y."/>
            <person name="Popov V.N."/>
        </authorList>
    </citation>
    <scope>NUCLEOTIDE SEQUENCE [LARGE SCALE GENOMIC DNA]</scope>
</reference>
<dbReference type="AlphaFoldDB" id="A0A1J1IF16"/>
<keyword evidence="2" id="KW-1185">Reference proteome</keyword>
<dbReference type="Proteomes" id="UP000183832">
    <property type="component" value="Unassembled WGS sequence"/>
</dbReference>
<gene>
    <name evidence="1" type="ORF">CLUMA_CG012330</name>
</gene>
<dbReference type="EMBL" id="CVRI01000048">
    <property type="protein sequence ID" value="CRK98808.1"/>
    <property type="molecule type" value="Genomic_DNA"/>
</dbReference>
<protein>
    <submittedName>
        <fullName evidence="1">CLUMA_CG012330, isoform A</fullName>
    </submittedName>
</protein>
<accession>A0A1J1IF16</accession>
<proteinExistence type="predicted"/>
<evidence type="ECO:0000313" key="2">
    <source>
        <dbReference type="Proteomes" id="UP000183832"/>
    </source>
</evidence>
<organism evidence="1 2">
    <name type="scientific">Clunio marinus</name>
    <dbReference type="NCBI Taxonomy" id="568069"/>
    <lineage>
        <taxon>Eukaryota</taxon>
        <taxon>Metazoa</taxon>
        <taxon>Ecdysozoa</taxon>
        <taxon>Arthropoda</taxon>
        <taxon>Hexapoda</taxon>
        <taxon>Insecta</taxon>
        <taxon>Pterygota</taxon>
        <taxon>Neoptera</taxon>
        <taxon>Endopterygota</taxon>
        <taxon>Diptera</taxon>
        <taxon>Nematocera</taxon>
        <taxon>Chironomoidea</taxon>
        <taxon>Chironomidae</taxon>
        <taxon>Clunio</taxon>
    </lineage>
</organism>
<name>A0A1J1IF16_9DIPT</name>
<sequence length="62" mass="7373">MEKNETSTKRNRALRLTIRIHNDLMMPKRNEQGNDEETLASCGDRLTNFQLIRLYIHEKLDT</sequence>
<evidence type="ECO:0000313" key="1">
    <source>
        <dbReference type="EMBL" id="CRK98808.1"/>
    </source>
</evidence>